<dbReference type="Gramene" id="CMB029CT">
    <property type="protein sequence ID" value="CMB029CT"/>
    <property type="gene ID" value="CMB029C"/>
</dbReference>
<keyword evidence="1 2" id="KW-0103">Bromodomain</keyword>
<feature type="compositionally biased region" description="Polar residues" evidence="5">
    <location>
        <begin position="260"/>
        <end position="278"/>
    </location>
</feature>
<dbReference type="PANTHER" id="PTHR22881">
    <property type="entry name" value="BROMODOMAIN CONTAINING PROTEIN"/>
    <property type="match status" value="1"/>
</dbReference>
<keyword evidence="3" id="KW-0862">Zinc</keyword>
<dbReference type="InterPro" id="IPR001487">
    <property type="entry name" value="Bromodomain"/>
</dbReference>
<evidence type="ECO:0000313" key="9">
    <source>
        <dbReference type="Proteomes" id="UP000007014"/>
    </source>
</evidence>
<dbReference type="PROSITE" id="PS00344">
    <property type="entry name" value="GATA_ZN_FINGER_1"/>
    <property type="match status" value="1"/>
</dbReference>
<dbReference type="CDD" id="cd04369">
    <property type="entry name" value="Bromodomain"/>
    <property type="match status" value="1"/>
</dbReference>
<dbReference type="AlphaFoldDB" id="M1VA01"/>
<dbReference type="SMART" id="SM00297">
    <property type="entry name" value="BROMO"/>
    <property type="match status" value="1"/>
</dbReference>
<evidence type="ECO:0000256" key="4">
    <source>
        <dbReference type="SAM" id="Coils"/>
    </source>
</evidence>
<feature type="domain" description="Bromo" evidence="6">
    <location>
        <begin position="136"/>
        <end position="206"/>
    </location>
</feature>
<evidence type="ECO:0000256" key="5">
    <source>
        <dbReference type="SAM" id="MobiDB-lite"/>
    </source>
</evidence>
<evidence type="ECO:0000256" key="3">
    <source>
        <dbReference type="PROSITE-ProRule" id="PRU00094"/>
    </source>
</evidence>
<dbReference type="SMART" id="SM00401">
    <property type="entry name" value="ZnF_GATA"/>
    <property type="match status" value="1"/>
</dbReference>
<dbReference type="Pfam" id="PF00439">
    <property type="entry name" value="Bromodomain"/>
    <property type="match status" value="1"/>
</dbReference>
<dbReference type="InterPro" id="IPR000679">
    <property type="entry name" value="Znf_GATA"/>
</dbReference>
<dbReference type="PRINTS" id="PR00503">
    <property type="entry name" value="BROMODOMAIN"/>
</dbReference>
<evidence type="ECO:0000313" key="8">
    <source>
        <dbReference type="EMBL" id="BAM78852.1"/>
    </source>
</evidence>
<dbReference type="EMBL" id="AP006484">
    <property type="protein sequence ID" value="BAM78852.1"/>
    <property type="molecule type" value="Genomic_DNA"/>
</dbReference>
<dbReference type="Gene3D" id="3.30.50.10">
    <property type="entry name" value="Erythroid Transcription Factor GATA-1, subunit A"/>
    <property type="match status" value="1"/>
</dbReference>
<dbReference type="HOGENOM" id="CLU_317466_0_0_1"/>
<dbReference type="SUPFAM" id="SSF47370">
    <property type="entry name" value="Bromodomain"/>
    <property type="match status" value="1"/>
</dbReference>
<proteinExistence type="predicted"/>
<feature type="compositionally biased region" description="Basic and acidic residues" evidence="5">
    <location>
        <begin position="526"/>
        <end position="541"/>
    </location>
</feature>
<dbReference type="CDD" id="cd00202">
    <property type="entry name" value="ZnF_GATA"/>
    <property type="match status" value="1"/>
</dbReference>
<keyword evidence="9" id="KW-1185">Reference proteome</keyword>
<dbReference type="GO" id="GO:0008270">
    <property type="term" value="F:zinc ion binding"/>
    <property type="evidence" value="ECO:0007669"/>
    <property type="project" value="UniProtKB-KW"/>
</dbReference>
<feature type="region of interest" description="Disordered" evidence="5">
    <location>
        <begin position="883"/>
        <end position="918"/>
    </location>
</feature>
<evidence type="ECO:0000259" key="6">
    <source>
        <dbReference type="PROSITE" id="PS50014"/>
    </source>
</evidence>
<accession>M1VA01</accession>
<dbReference type="InterPro" id="IPR036427">
    <property type="entry name" value="Bromodomain-like_sf"/>
</dbReference>
<feature type="region of interest" description="Disordered" evidence="5">
    <location>
        <begin position="51"/>
        <end position="106"/>
    </location>
</feature>
<evidence type="ECO:0000256" key="2">
    <source>
        <dbReference type="PROSITE-ProRule" id="PRU00035"/>
    </source>
</evidence>
<keyword evidence="3" id="KW-0479">Metal-binding</keyword>
<organism evidence="8 9">
    <name type="scientific">Cyanidioschyzon merolae (strain NIES-3377 / 10D)</name>
    <name type="common">Unicellular red alga</name>
    <dbReference type="NCBI Taxonomy" id="280699"/>
    <lineage>
        <taxon>Eukaryota</taxon>
        <taxon>Rhodophyta</taxon>
        <taxon>Bangiophyceae</taxon>
        <taxon>Cyanidiales</taxon>
        <taxon>Cyanidiaceae</taxon>
        <taxon>Cyanidioschyzon</taxon>
    </lineage>
</organism>
<evidence type="ECO:0000259" key="7">
    <source>
        <dbReference type="PROSITE" id="PS50114"/>
    </source>
</evidence>
<gene>
    <name evidence="8" type="ORF">CYME_CMB029C</name>
</gene>
<feature type="compositionally biased region" description="Basic residues" evidence="5">
    <location>
        <begin position="245"/>
        <end position="256"/>
    </location>
</feature>
<dbReference type="SUPFAM" id="SSF57716">
    <property type="entry name" value="Glucocorticoid receptor-like (DNA-binding domain)"/>
    <property type="match status" value="1"/>
</dbReference>
<evidence type="ECO:0000256" key="1">
    <source>
        <dbReference type="ARBA" id="ARBA00023117"/>
    </source>
</evidence>
<dbReference type="eggNOG" id="KOG0955">
    <property type="taxonomic scope" value="Eukaryota"/>
</dbReference>
<dbReference type="RefSeq" id="XP_005535138.1">
    <property type="nucleotide sequence ID" value="XM_005535081.1"/>
</dbReference>
<feature type="compositionally biased region" description="Polar residues" evidence="5">
    <location>
        <begin position="318"/>
        <end position="328"/>
    </location>
</feature>
<feature type="coiled-coil region" evidence="4">
    <location>
        <begin position="597"/>
        <end position="624"/>
    </location>
</feature>
<feature type="compositionally biased region" description="Polar residues" evidence="5">
    <location>
        <begin position="59"/>
        <end position="80"/>
    </location>
</feature>
<dbReference type="GeneID" id="16992369"/>
<feature type="region of interest" description="Disordered" evidence="5">
    <location>
        <begin position="243"/>
        <end position="352"/>
    </location>
</feature>
<dbReference type="OMA" id="ARMSATW"/>
<dbReference type="OrthoDB" id="515401at2759"/>
<dbReference type="STRING" id="280699.M1VA01"/>
<sequence>MEISGSATHSTTKVDATTSTAATGATQTIVPSATELGSENRTLSVAGNQDASMAHGPQATPNVSFGGLSASNLTETNTSYEPPGESRSKRINSGTVERTRQRKRPRSAVVTISERELGNAWPSIKAILLKAIDGIQRRDIHRIFAEPVDPVAVPAYLDIIKEPMDLGTIRQRIESAAYTSFSQVLHDCDLVWRNCFQFNPPDSIFYQAGKACKQEARKAWKNARERLLRLRNEPTLREAVERFLRSHPRQSRPRAHAKSDASSLNESQQAPVGSNERQLTGDAAVSSYTQRASVVPERSDTSTWPSTVRFRASCLPSEDSSPGESSAEQPRRTAASTALVPADREHSTTGQPSMLAIRISLLEQGSVTVASRNIASQSDGGNQTNLTRSEASAVNDVQGTEAGAGGPRYAKNESSSGSGGARQPLWLELVQQQHRWWPSLLSRISSSYLHLQEVMAKEWLRQRYSRSAALKDTNTGLVAGPAPRSAVSFRHLLSQISRKRPGWSLRERPLTSITTAPFTVRPTDQATKESSRSQCPHEEHLHGDSVGAASLYRANPCRPLQGRTFLALDAYANSLRRYVTDAGLMAHRIVDELLSPEKEHERLLQQWKNDVLAWERKLEDEQEARLAQFERCYGAFRAKVQQLQHDGLDLDWLLDTVLDPELAEQVEAVPLDSLREDLPYGVAAAELRALRDYLWERTNTRGKRIPYLESMIQVTEQASTAGAAALPRRLVAAAMDGSYEETLARAMPGKVAPAGAITTTSTSSAQALVHSRPLHPLTAAMQRPLDGLGRVAAPASTGRTAIPRTSASAGNLKVAVSSALKGMRPSSSATWAKSATPEMPLSCANCGTTETPGWRQGENKEQRLCNACGLFWVKYKRQRPPNLWRHTSRVQKNSQGAGGASGDPLNAPGRPNASSSMS</sequence>
<reference evidence="8 9" key="2">
    <citation type="journal article" date="2007" name="BMC Biol.">
        <title>A 100%-complete sequence reveals unusually simple genomic features in the hot-spring red alga Cyanidioschyzon merolae.</title>
        <authorList>
            <person name="Nozaki H."/>
            <person name="Takano H."/>
            <person name="Misumi O."/>
            <person name="Terasawa K."/>
            <person name="Matsuzaki M."/>
            <person name="Maruyama S."/>
            <person name="Nishida K."/>
            <person name="Yagisawa F."/>
            <person name="Yoshida Y."/>
            <person name="Fujiwara T."/>
            <person name="Takio S."/>
            <person name="Tamura K."/>
            <person name="Chung S.J."/>
            <person name="Nakamura S."/>
            <person name="Kuroiwa H."/>
            <person name="Tanaka K."/>
            <person name="Sato N."/>
            <person name="Kuroiwa T."/>
        </authorList>
    </citation>
    <scope>NUCLEOTIDE SEQUENCE [LARGE SCALE GENOMIC DNA]</scope>
    <source>
        <strain evidence="8 9">10D</strain>
    </source>
</reference>
<dbReference type="Pfam" id="PF00320">
    <property type="entry name" value="GATA"/>
    <property type="match status" value="1"/>
</dbReference>
<feature type="region of interest" description="Disordered" evidence="5">
    <location>
        <begin position="373"/>
        <end position="420"/>
    </location>
</feature>
<dbReference type="GO" id="GO:0006355">
    <property type="term" value="P:regulation of DNA-templated transcription"/>
    <property type="evidence" value="ECO:0007669"/>
    <property type="project" value="InterPro"/>
</dbReference>
<dbReference type="GO" id="GO:0043565">
    <property type="term" value="F:sequence-specific DNA binding"/>
    <property type="evidence" value="ECO:0007669"/>
    <property type="project" value="InterPro"/>
</dbReference>
<dbReference type="PANTHER" id="PTHR22881:SF27">
    <property type="entry name" value="BROMODOMAIN CONTAINING 7_9"/>
    <property type="match status" value="1"/>
</dbReference>
<feature type="domain" description="GATA-type" evidence="7">
    <location>
        <begin position="837"/>
        <end position="893"/>
    </location>
</feature>
<dbReference type="Gene3D" id="1.20.920.10">
    <property type="entry name" value="Bromodomain-like"/>
    <property type="match status" value="1"/>
</dbReference>
<dbReference type="PROSITE" id="PS50114">
    <property type="entry name" value="GATA_ZN_FINGER_2"/>
    <property type="match status" value="1"/>
</dbReference>
<keyword evidence="3" id="KW-0863">Zinc-finger</keyword>
<feature type="compositionally biased region" description="Polar residues" evidence="5">
    <location>
        <begin position="373"/>
        <end position="398"/>
    </location>
</feature>
<dbReference type="InterPro" id="IPR051831">
    <property type="entry name" value="Bromodomain_contain_prot"/>
</dbReference>
<name>M1VA01_CYAM1</name>
<feature type="region of interest" description="Disordered" evidence="5">
    <location>
        <begin position="522"/>
        <end position="541"/>
    </location>
</feature>
<dbReference type="Proteomes" id="UP000007014">
    <property type="component" value="Chromosome 2"/>
</dbReference>
<dbReference type="InterPro" id="IPR013088">
    <property type="entry name" value="Znf_NHR/GATA"/>
</dbReference>
<dbReference type="PROSITE" id="PS50014">
    <property type="entry name" value="BROMODOMAIN_2"/>
    <property type="match status" value="1"/>
</dbReference>
<dbReference type="KEGG" id="cme:CYME_CMB029C"/>
<keyword evidence="4" id="KW-0175">Coiled coil</keyword>
<protein>
    <submittedName>
        <fullName evidence="8">Similar to GATA transcription factor areB gamma</fullName>
    </submittedName>
</protein>
<reference evidence="8 9" key="1">
    <citation type="journal article" date="2004" name="Nature">
        <title>Genome sequence of the ultrasmall unicellular red alga Cyanidioschyzon merolae 10D.</title>
        <authorList>
            <person name="Matsuzaki M."/>
            <person name="Misumi O."/>
            <person name="Shin-i T."/>
            <person name="Maruyama S."/>
            <person name="Takahara M."/>
            <person name="Miyagishima S."/>
            <person name="Mori T."/>
            <person name="Nishida K."/>
            <person name="Yagisawa F."/>
            <person name="Nishida K."/>
            <person name="Yoshida Y."/>
            <person name="Nishimura Y."/>
            <person name="Nakao S."/>
            <person name="Kobayashi T."/>
            <person name="Momoyama Y."/>
            <person name="Higashiyama T."/>
            <person name="Minoda A."/>
            <person name="Sano M."/>
            <person name="Nomoto H."/>
            <person name="Oishi K."/>
            <person name="Hayashi H."/>
            <person name="Ohta F."/>
            <person name="Nishizaka S."/>
            <person name="Haga S."/>
            <person name="Miura S."/>
            <person name="Morishita T."/>
            <person name="Kabeya Y."/>
            <person name="Terasawa K."/>
            <person name="Suzuki Y."/>
            <person name="Ishii Y."/>
            <person name="Asakawa S."/>
            <person name="Takano H."/>
            <person name="Ohta N."/>
            <person name="Kuroiwa H."/>
            <person name="Tanaka K."/>
            <person name="Shimizu N."/>
            <person name="Sugano S."/>
            <person name="Sato N."/>
            <person name="Nozaki H."/>
            <person name="Ogasawara N."/>
            <person name="Kohara Y."/>
            <person name="Kuroiwa T."/>
        </authorList>
    </citation>
    <scope>NUCLEOTIDE SEQUENCE [LARGE SCALE GENOMIC DNA]</scope>
    <source>
        <strain evidence="8 9">10D</strain>
    </source>
</reference>